<organism evidence="1 2">
    <name type="scientific">Ancylobacter aquaticus</name>
    <dbReference type="NCBI Taxonomy" id="100"/>
    <lineage>
        <taxon>Bacteria</taxon>
        <taxon>Pseudomonadati</taxon>
        <taxon>Pseudomonadota</taxon>
        <taxon>Alphaproteobacteria</taxon>
        <taxon>Hyphomicrobiales</taxon>
        <taxon>Xanthobacteraceae</taxon>
        <taxon>Ancylobacter</taxon>
    </lineage>
</organism>
<name>A0A4R1HFZ0_ANCAQ</name>
<dbReference type="AlphaFoldDB" id="A0A4R1HFZ0"/>
<protein>
    <submittedName>
        <fullName evidence="1">Uncharacterized protein</fullName>
    </submittedName>
</protein>
<proteinExistence type="predicted"/>
<keyword evidence="2" id="KW-1185">Reference proteome</keyword>
<dbReference type="Proteomes" id="UP000295030">
    <property type="component" value="Unassembled WGS sequence"/>
</dbReference>
<dbReference type="EMBL" id="SMFY01000005">
    <property type="protein sequence ID" value="TCK19761.1"/>
    <property type="molecule type" value="Genomic_DNA"/>
</dbReference>
<sequence>MKPYAENSVAPAGPSITPRAIIAPRDISFMICVEGNALGSQSLLLCESLRQFGGAYADCEIWAISPRPEHPVTPAVEHALQTLGVRVVTLPLNTTGSAYGSINRIVAGAWAERHMTTPYVGILDTDTLFIRPPTFVEAGAGVRPVDHKGTATAGVDDPKDVYWGEICDLGGIPLDRLPLLRTTCCKTAIRASYNGGFLIARRSLGILAHTDKIFFETYRRDLRPTPSATQIFASCGQAGPEAASWWGSSQAALSAAISAKTDDILIYDNAYNIPLHIFSETRQRLFSLRPSFPFDPGDAVLVHYHYLAAQKHRTRFLKTLKQIHCPPNVAKWISQRCSELDWPIAG</sequence>
<reference evidence="1 2" key="1">
    <citation type="submission" date="2019-03" db="EMBL/GenBank/DDBJ databases">
        <title>Genomic Encyclopedia of Type Strains, Phase IV (KMG-IV): sequencing the most valuable type-strain genomes for metagenomic binning, comparative biology and taxonomic classification.</title>
        <authorList>
            <person name="Goeker M."/>
        </authorList>
    </citation>
    <scope>NUCLEOTIDE SEQUENCE [LARGE SCALE GENOMIC DNA]</scope>
    <source>
        <strain evidence="1 2">DSM 101</strain>
    </source>
</reference>
<evidence type="ECO:0000313" key="1">
    <source>
        <dbReference type="EMBL" id="TCK19761.1"/>
    </source>
</evidence>
<accession>A0A4R1HFZ0</accession>
<gene>
    <name evidence="1" type="ORF">EV667_4219</name>
</gene>
<comment type="caution">
    <text evidence="1">The sequence shown here is derived from an EMBL/GenBank/DDBJ whole genome shotgun (WGS) entry which is preliminary data.</text>
</comment>
<evidence type="ECO:0000313" key="2">
    <source>
        <dbReference type="Proteomes" id="UP000295030"/>
    </source>
</evidence>